<organism evidence="2 3">
    <name type="scientific">Microbulbifer epialgicus</name>
    <dbReference type="NCBI Taxonomy" id="393907"/>
    <lineage>
        <taxon>Bacteria</taxon>
        <taxon>Pseudomonadati</taxon>
        <taxon>Pseudomonadota</taxon>
        <taxon>Gammaproteobacteria</taxon>
        <taxon>Cellvibrionales</taxon>
        <taxon>Microbulbiferaceae</taxon>
        <taxon>Microbulbifer</taxon>
    </lineage>
</organism>
<dbReference type="InterPro" id="IPR002559">
    <property type="entry name" value="Transposase_11"/>
</dbReference>
<dbReference type="Pfam" id="PF01609">
    <property type="entry name" value="DDE_Tnp_1"/>
    <property type="match status" value="1"/>
</dbReference>
<evidence type="ECO:0000313" key="2">
    <source>
        <dbReference type="EMBL" id="MFA0812569.1"/>
    </source>
</evidence>
<proteinExistence type="predicted"/>
<reference evidence="2 3" key="1">
    <citation type="submission" date="2024-08" db="EMBL/GenBank/DDBJ databases">
        <authorList>
            <person name="Ishaq N."/>
        </authorList>
    </citation>
    <scope>NUCLEOTIDE SEQUENCE [LARGE SCALE GENOMIC DNA]</scope>
    <source>
        <strain evidence="2 3">DSM 18651</strain>
    </source>
</reference>
<dbReference type="EMBL" id="JBGMEK010000045">
    <property type="protein sequence ID" value="MFA0812569.1"/>
    <property type="molecule type" value="Genomic_DNA"/>
</dbReference>
<protein>
    <submittedName>
        <fullName evidence="2">Transposase</fullName>
    </submittedName>
</protein>
<dbReference type="Proteomes" id="UP001569428">
    <property type="component" value="Unassembled WGS sequence"/>
</dbReference>
<evidence type="ECO:0000313" key="3">
    <source>
        <dbReference type="Proteomes" id="UP001569428"/>
    </source>
</evidence>
<sequence>MKPIKLKTLSEQKPLRKAEKTNAQVRAKAEHLFRYLKCQFGYNKSRYRGLAKNTERLCLLAGFTNLVIGRKYLAA</sequence>
<accession>A0ABV4P3K7</accession>
<evidence type="ECO:0000259" key="1">
    <source>
        <dbReference type="Pfam" id="PF01609"/>
    </source>
</evidence>
<dbReference type="RefSeq" id="WP_371840255.1">
    <property type="nucleotide sequence ID" value="NZ_JBGMEK010000045.1"/>
</dbReference>
<gene>
    <name evidence="2" type="ORF">ACCI49_16775</name>
</gene>
<comment type="caution">
    <text evidence="2">The sequence shown here is derived from an EMBL/GenBank/DDBJ whole genome shotgun (WGS) entry which is preliminary data.</text>
</comment>
<keyword evidence="3" id="KW-1185">Reference proteome</keyword>
<name>A0ABV4P3K7_9GAMM</name>
<feature type="domain" description="Transposase IS4-like" evidence="1">
    <location>
        <begin position="23"/>
        <end position="66"/>
    </location>
</feature>